<keyword evidence="1" id="KW-0472">Membrane</keyword>
<keyword evidence="1" id="KW-1133">Transmembrane helix</keyword>
<evidence type="ECO:0000313" key="2">
    <source>
        <dbReference type="EMBL" id="RDJ98436.1"/>
    </source>
</evidence>
<dbReference type="Proteomes" id="UP000254875">
    <property type="component" value="Unassembled WGS sequence"/>
</dbReference>
<dbReference type="RefSeq" id="WP_115108121.1">
    <property type="nucleotide sequence ID" value="NZ_QHKS01000034.1"/>
</dbReference>
<name>A0A370MYP3_9BURK</name>
<sequence>MKTYSDLIVCNGCDTVYRRPSLARGETARCDECHATLHGAIRLDVDRWLALTVAAAIVYLIANVCPVIRIGLRSQHNEATLWQSAAALAHSAAAPIAVPIAMSVIVVPLLQIALLGWTLAYARAGRRAPGFATAMRLLVALGPWNMIEVALLGVLVSVVKLSGFMEVTPAIGLWAMAALMMLITLITQRDVRHLWDLDLIDSGTQA</sequence>
<gene>
    <name evidence="2" type="ORF">DLM46_33285</name>
</gene>
<dbReference type="InterPro" id="IPR007498">
    <property type="entry name" value="PqiA-like"/>
</dbReference>
<reference evidence="3" key="1">
    <citation type="submission" date="2018-05" db="EMBL/GenBank/DDBJ databases">
        <authorList>
            <person name="Feng T."/>
        </authorList>
    </citation>
    <scope>NUCLEOTIDE SEQUENCE [LARGE SCALE GENOMIC DNA]</scope>
    <source>
        <strain evidence="3">S27</strain>
    </source>
</reference>
<dbReference type="EMBL" id="QHKS01000034">
    <property type="protein sequence ID" value="RDJ98436.1"/>
    <property type="molecule type" value="Genomic_DNA"/>
</dbReference>
<evidence type="ECO:0000313" key="3">
    <source>
        <dbReference type="Proteomes" id="UP000254875"/>
    </source>
</evidence>
<dbReference type="OrthoDB" id="9807787at2"/>
<keyword evidence="3" id="KW-1185">Reference proteome</keyword>
<organism evidence="2 3">
    <name type="scientific">Paraburkholderia lacunae</name>
    <dbReference type="NCBI Taxonomy" id="2211104"/>
    <lineage>
        <taxon>Bacteria</taxon>
        <taxon>Pseudomonadati</taxon>
        <taxon>Pseudomonadota</taxon>
        <taxon>Betaproteobacteria</taxon>
        <taxon>Burkholderiales</taxon>
        <taxon>Burkholderiaceae</taxon>
        <taxon>Paraburkholderia</taxon>
    </lineage>
</organism>
<feature type="transmembrane region" description="Helical" evidence="1">
    <location>
        <begin position="137"/>
        <end position="159"/>
    </location>
</feature>
<dbReference type="AlphaFoldDB" id="A0A370MYP3"/>
<comment type="caution">
    <text evidence="2">The sequence shown here is derived from an EMBL/GenBank/DDBJ whole genome shotgun (WGS) entry which is preliminary data.</text>
</comment>
<feature type="transmembrane region" description="Helical" evidence="1">
    <location>
        <begin position="171"/>
        <end position="187"/>
    </location>
</feature>
<proteinExistence type="predicted"/>
<feature type="transmembrane region" description="Helical" evidence="1">
    <location>
        <begin position="48"/>
        <end position="72"/>
    </location>
</feature>
<accession>A0A370MYP3</accession>
<dbReference type="Pfam" id="PF04403">
    <property type="entry name" value="PqiA"/>
    <property type="match status" value="1"/>
</dbReference>
<protein>
    <submittedName>
        <fullName evidence="2">Paraquat-inducible membrane protein A</fullName>
    </submittedName>
</protein>
<evidence type="ECO:0000256" key="1">
    <source>
        <dbReference type="SAM" id="Phobius"/>
    </source>
</evidence>
<keyword evidence="1" id="KW-0812">Transmembrane</keyword>
<feature type="transmembrane region" description="Helical" evidence="1">
    <location>
        <begin position="92"/>
        <end position="117"/>
    </location>
</feature>